<sequence length="188" mass="19921">MVVAIWADLAQDESPLENGQLQSPEDLDDGSDRAAFPIASASANAAAGGSGLRPGPGPGPRPPGPDGLRHECLACAGCPSAQNATVKQCAYSFDPSKKKRCVIYGEKYHHMKNPWVIRGCASERGSCADIKASHENLGDLVKLLYCKECEGDRCNDSNGAGIPHSIPDLFMAFLAMIVTPIVTKYSMS</sequence>
<keyword evidence="2" id="KW-1185">Reference proteome</keyword>
<protein>
    <submittedName>
        <fullName evidence="1">Uncharacterized protein</fullName>
    </submittedName>
</protein>
<evidence type="ECO:0000313" key="1">
    <source>
        <dbReference type="EMBL" id="KAI8439327.1"/>
    </source>
</evidence>
<accession>A0ACC0KS82</accession>
<evidence type="ECO:0000313" key="2">
    <source>
        <dbReference type="Proteomes" id="UP001064048"/>
    </source>
</evidence>
<organism evidence="1 2">
    <name type="scientific">Choristoneura fumiferana</name>
    <name type="common">Spruce budworm moth</name>
    <name type="synonym">Archips fumiferana</name>
    <dbReference type="NCBI Taxonomy" id="7141"/>
    <lineage>
        <taxon>Eukaryota</taxon>
        <taxon>Metazoa</taxon>
        <taxon>Ecdysozoa</taxon>
        <taxon>Arthropoda</taxon>
        <taxon>Hexapoda</taxon>
        <taxon>Insecta</taxon>
        <taxon>Pterygota</taxon>
        <taxon>Neoptera</taxon>
        <taxon>Endopterygota</taxon>
        <taxon>Lepidoptera</taxon>
        <taxon>Glossata</taxon>
        <taxon>Ditrysia</taxon>
        <taxon>Tortricoidea</taxon>
        <taxon>Tortricidae</taxon>
        <taxon>Tortricinae</taxon>
        <taxon>Choristoneura</taxon>
    </lineage>
</organism>
<dbReference type="Proteomes" id="UP001064048">
    <property type="component" value="Chromosome 23"/>
</dbReference>
<proteinExistence type="predicted"/>
<reference evidence="1 2" key="1">
    <citation type="journal article" date="2022" name="Genome Biol. Evol.">
        <title>The Spruce Budworm Genome: Reconstructing the Evolutionary History of Antifreeze Proteins.</title>
        <authorList>
            <person name="Beliveau C."/>
            <person name="Gagne P."/>
            <person name="Picq S."/>
            <person name="Vernygora O."/>
            <person name="Keeling C.I."/>
            <person name="Pinkney K."/>
            <person name="Doucet D."/>
            <person name="Wen F."/>
            <person name="Johnston J.S."/>
            <person name="Maaroufi H."/>
            <person name="Boyle B."/>
            <person name="Laroche J."/>
            <person name="Dewar K."/>
            <person name="Juretic N."/>
            <person name="Blackburn G."/>
            <person name="Nisole A."/>
            <person name="Brunet B."/>
            <person name="Brandao M."/>
            <person name="Lumley L."/>
            <person name="Duan J."/>
            <person name="Quan G."/>
            <person name="Lucarotti C.J."/>
            <person name="Roe A.D."/>
            <person name="Sperling F.A.H."/>
            <person name="Levesque R.C."/>
            <person name="Cusson M."/>
        </authorList>
    </citation>
    <scope>NUCLEOTIDE SEQUENCE [LARGE SCALE GENOMIC DNA]</scope>
    <source>
        <strain evidence="1">Glfc:IPQL:Cfum</strain>
    </source>
</reference>
<gene>
    <name evidence="1" type="ORF">MSG28_013154</name>
</gene>
<comment type="caution">
    <text evidence="1">The sequence shown here is derived from an EMBL/GenBank/DDBJ whole genome shotgun (WGS) entry which is preliminary data.</text>
</comment>
<dbReference type="EMBL" id="CM046123">
    <property type="protein sequence ID" value="KAI8439327.1"/>
    <property type="molecule type" value="Genomic_DNA"/>
</dbReference>
<name>A0ACC0KS82_CHOFU</name>